<evidence type="ECO:0000256" key="9">
    <source>
        <dbReference type="ARBA" id="ARBA00022741"/>
    </source>
</evidence>
<gene>
    <name evidence="21" type="ORF">B1812_01460</name>
</gene>
<evidence type="ECO:0000259" key="20">
    <source>
        <dbReference type="Pfam" id="PF13807"/>
    </source>
</evidence>
<dbReference type="AlphaFoldDB" id="A0A1W6MQT8"/>
<feature type="transmembrane region" description="Helical" evidence="17">
    <location>
        <begin position="34"/>
        <end position="53"/>
    </location>
</feature>
<evidence type="ECO:0000256" key="14">
    <source>
        <dbReference type="ARBA" id="ARBA00023137"/>
    </source>
</evidence>
<reference evidence="21 22" key="1">
    <citation type="submission" date="2017-02" db="EMBL/GenBank/DDBJ databases">
        <authorList>
            <person name="Peterson S.W."/>
        </authorList>
    </citation>
    <scope>NUCLEOTIDE SEQUENCE [LARGE SCALE GENOMIC DNA]</scope>
    <source>
        <strain evidence="21 22">S285</strain>
    </source>
</reference>
<dbReference type="RefSeq" id="WP_085770014.1">
    <property type="nucleotide sequence ID" value="NZ_AP027149.1"/>
</dbReference>
<feature type="domain" description="Polysaccharide chain length determinant N-terminal" evidence="18">
    <location>
        <begin position="21"/>
        <end position="111"/>
    </location>
</feature>
<dbReference type="Gene3D" id="3.40.50.300">
    <property type="entry name" value="P-loop containing nucleotide triphosphate hydrolases"/>
    <property type="match status" value="1"/>
</dbReference>
<comment type="similarity">
    <text evidence="2">Belongs to the CpsD/CapB family.</text>
</comment>
<feature type="domain" description="Tyrosine-protein kinase G-rich" evidence="20">
    <location>
        <begin position="410"/>
        <end position="483"/>
    </location>
</feature>
<keyword evidence="22" id="KW-1185">Reference proteome</keyword>
<evidence type="ECO:0000256" key="15">
    <source>
        <dbReference type="ARBA" id="ARBA00051245"/>
    </source>
</evidence>
<evidence type="ECO:0000259" key="18">
    <source>
        <dbReference type="Pfam" id="PF02706"/>
    </source>
</evidence>
<dbReference type="InterPro" id="IPR003856">
    <property type="entry name" value="LPS_length_determ_N"/>
</dbReference>
<comment type="subcellular location">
    <subcellularLocation>
        <location evidence="1">Cell inner membrane</location>
        <topology evidence="1">Multi-pass membrane protein</topology>
    </subcellularLocation>
</comment>
<keyword evidence="12 17" id="KW-1133">Transmembrane helix</keyword>
<dbReference type="EC" id="2.7.10.2" evidence="4"/>
<evidence type="ECO:0000313" key="21">
    <source>
        <dbReference type="EMBL" id="ARN79961.1"/>
    </source>
</evidence>
<dbReference type="GO" id="GO:0005886">
    <property type="term" value="C:plasma membrane"/>
    <property type="evidence" value="ECO:0007669"/>
    <property type="project" value="UniProtKB-SubCell"/>
</dbReference>
<evidence type="ECO:0000256" key="2">
    <source>
        <dbReference type="ARBA" id="ARBA00007316"/>
    </source>
</evidence>
<dbReference type="EMBL" id="CP019948">
    <property type="protein sequence ID" value="ARN79961.1"/>
    <property type="molecule type" value="Genomic_DNA"/>
</dbReference>
<dbReference type="InterPro" id="IPR027417">
    <property type="entry name" value="P-loop_NTPase"/>
</dbReference>
<proteinExistence type="inferred from homology"/>
<evidence type="ECO:0000256" key="7">
    <source>
        <dbReference type="ARBA" id="ARBA00022679"/>
    </source>
</evidence>
<keyword evidence="9" id="KW-0547">Nucleotide-binding</keyword>
<dbReference type="KEGG" id="mbry:B1812_01460"/>
<keyword evidence="7" id="KW-0808">Transferase</keyword>
<dbReference type="Pfam" id="PF13807">
    <property type="entry name" value="GNVR"/>
    <property type="match status" value="1"/>
</dbReference>
<evidence type="ECO:0000259" key="19">
    <source>
        <dbReference type="Pfam" id="PF13614"/>
    </source>
</evidence>
<evidence type="ECO:0000256" key="11">
    <source>
        <dbReference type="ARBA" id="ARBA00022840"/>
    </source>
</evidence>
<evidence type="ECO:0000256" key="4">
    <source>
        <dbReference type="ARBA" id="ARBA00011903"/>
    </source>
</evidence>
<feature type="coiled-coil region" evidence="16">
    <location>
        <begin position="224"/>
        <end position="258"/>
    </location>
</feature>
<evidence type="ECO:0000256" key="5">
    <source>
        <dbReference type="ARBA" id="ARBA00022475"/>
    </source>
</evidence>
<evidence type="ECO:0000256" key="3">
    <source>
        <dbReference type="ARBA" id="ARBA00008883"/>
    </source>
</evidence>
<keyword evidence="16" id="KW-0175">Coiled coil</keyword>
<dbReference type="Pfam" id="PF02706">
    <property type="entry name" value="Wzz"/>
    <property type="match status" value="1"/>
</dbReference>
<name>A0A1W6MQT8_9HYPH</name>
<dbReference type="PANTHER" id="PTHR32309:SF13">
    <property type="entry name" value="FERRIC ENTEROBACTIN TRANSPORT PROTEIN FEPE"/>
    <property type="match status" value="1"/>
</dbReference>
<evidence type="ECO:0000313" key="22">
    <source>
        <dbReference type="Proteomes" id="UP000193978"/>
    </source>
</evidence>
<protein>
    <recommendedName>
        <fullName evidence="4">non-specific protein-tyrosine kinase</fullName>
        <ecNumber evidence="4">2.7.10.2</ecNumber>
    </recommendedName>
</protein>
<accession>A0A1W6MQT8</accession>
<dbReference type="InterPro" id="IPR005702">
    <property type="entry name" value="Wzc-like_C"/>
</dbReference>
<evidence type="ECO:0000256" key="13">
    <source>
        <dbReference type="ARBA" id="ARBA00023136"/>
    </source>
</evidence>
<keyword evidence="10" id="KW-0418">Kinase</keyword>
<comment type="similarity">
    <text evidence="3">Belongs to the etk/wzc family.</text>
</comment>
<evidence type="ECO:0000256" key="16">
    <source>
        <dbReference type="SAM" id="Coils"/>
    </source>
</evidence>
<dbReference type="InterPro" id="IPR032807">
    <property type="entry name" value="GNVR"/>
</dbReference>
<evidence type="ECO:0000256" key="1">
    <source>
        <dbReference type="ARBA" id="ARBA00004429"/>
    </source>
</evidence>
<dbReference type="PANTHER" id="PTHR32309">
    <property type="entry name" value="TYROSINE-PROTEIN KINASE"/>
    <property type="match status" value="1"/>
</dbReference>
<dbReference type="Proteomes" id="UP000193978">
    <property type="component" value="Chromosome"/>
</dbReference>
<dbReference type="NCBIfam" id="TIGR01007">
    <property type="entry name" value="eps_fam"/>
    <property type="match status" value="1"/>
</dbReference>
<dbReference type="InterPro" id="IPR050445">
    <property type="entry name" value="Bact_polysacc_biosynth/exp"/>
</dbReference>
<dbReference type="SUPFAM" id="SSF52540">
    <property type="entry name" value="P-loop containing nucleoside triphosphate hydrolases"/>
    <property type="match status" value="1"/>
</dbReference>
<dbReference type="OrthoDB" id="230260at2"/>
<dbReference type="Pfam" id="PF13614">
    <property type="entry name" value="AAA_31"/>
    <property type="match status" value="1"/>
</dbReference>
<keyword evidence="6" id="KW-0997">Cell inner membrane</keyword>
<keyword evidence="13 17" id="KW-0472">Membrane</keyword>
<feature type="domain" description="AAA" evidence="19">
    <location>
        <begin position="571"/>
        <end position="698"/>
    </location>
</feature>
<dbReference type="GO" id="GO:0004715">
    <property type="term" value="F:non-membrane spanning protein tyrosine kinase activity"/>
    <property type="evidence" value="ECO:0007669"/>
    <property type="project" value="UniProtKB-EC"/>
</dbReference>
<evidence type="ECO:0000256" key="17">
    <source>
        <dbReference type="SAM" id="Phobius"/>
    </source>
</evidence>
<dbReference type="STRING" id="655015.B1812_01460"/>
<keyword evidence="11" id="KW-0067">ATP-binding</keyword>
<keyword evidence="8 17" id="KW-0812">Transmembrane</keyword>
<comment type="catalytic activity">
    <reaction evidence="15">
        <text>L-tyrosyl-[protein] + ATP = O-phospho-L-tyrosyl-[protein] + ADP + H(+)</text>
        <dbReference type="Rhea" id="RHEA:10596"/>
        <dbReference type="Rhea" id="RHEA-COMP:10136"/>
        <dbReference type="Rhea" id="RHEA-COMP:20101"/>
        <dbReference type="ChEBI" id="CHEBI:15378"/>
        <dbReference type="ChEBI" id="CHEBI:30616"/>
        <dbReference type="ChEBI" id="CHEBI:46858"/>
        <dbReference type="ChEBI" id="CHEBI:61978"/>
        <dbReference type="ChEBI" id="CHEBI:456216"/>
        <dbReference type="EC" id="2.7.10.2"/>
    </reaction>
</comment>
<keyword evidence="14" id="KW-0829">Tyrosine-protein kinase</keyword>
<dbReference type="InterPro" id="IPR025669">
    <property type="entry name" value="AAA_dom"/>
</dbReference>
<sequence>MLNRLDVVKETPASNAEGAGFDLRDVVNFLWRQWKLIGGMVALFVFLAALYLARVTPLYTATAQLLLDQRKERAAGADVFMSDAMLDQQMVENQMMIIRSTTLLRRVVDKLQLTRDPEFGGGALSGAGSVSILAPIRAFFSRPAPAPSQEEISAKDQNGENFGNISSETISTIENLRSAMVVARGVGQGLVITLSVTSVDPIKAARLTNAVADAYVVDKLDARLEAAKRASAWLSDRLVELRQQVRESEEAVNRFRAENNLPASGTGRGTLSQEQLGALNTRLVTARTTTAEVKSKLEVIERIQSNGASLSSLPDTMNAGLLADLRKQLTDLSRQEADLLSRYNASHPSVINLRAQISDINRAIRSELQRMLVTVRSEYELAKAAETAIDKTLRQVSGETDLDSAKTVTLRELERNMTVNNTLFQDFLQRAKITQEQSTFEARDSRIITPALPPEVPSYPKKTMFFAMALALGLAAGLGAAFAVEALNAGFTTPRQVEETLELPVLGSISKVETRELMLDGAPRTVPEFPLAKPLSRLSESFRSLRSAIQMSDVDHPPKVLLLTSAMPSEGKTTVALSIASSATQSGHRVLVIDSDLRHPSASRYFKAEKNIGLVEYLVGEAELQNVMLIDEKLGIWVLPAGGKTQNPMDLLGSARFKALILALREKFDLVIIDSPPLGPVIDAAIISSTVDKVLFVVRWASTPRELVASTLKRLVGERKVAGIVFNYVVDSQAQKYGKYASADHYGHRYYRRYYSE</sequence>
<evidence type="ECO:0000256" key="6">
    <source>
        <dbReference type="ARBA" id="ARBA00022519"/>
    </source>
</evidence>
<evidence type="ECO:0000256" key="10">
    <source>
        <dbReference type="ARBA" id="ARBA00022777"/>
    </source>
</evidence>
<dbReference type="GO" id="GO:0005524">
    <property type="term" value="F:ATP binding"/>
    <property type="evidence" value="ECO:0007669"/>
    <property type="project" value="UniProtKB-KW"/>
</dbReference>
<evidence type="ECO:0000256" key="8">
    <source>
        <dbReference type="ARBA" id="ARBA00022692"/>
    </source>
</evidence>
<evidence type="ECO:0000256" key="12">
    <source>
        <dbReference type="ARBA" id="ARBA00022989"/>
    </source>
</evidence>
<keyword evidence="5" id="KW-1003">Cell membrane</keyword>
<organism evidence="21 22">
    <name type="scientific">Methylocystis bryophila</name>
    <dbReference type="NCBI Taxonomy" id="655015"/>
    <lineage>
        <taxon>Bacteria</taxon>
        <taxon>Pseudomonadati</taxon>
        <taxon>Pseudomonadota</taxon>
        <taxon>Alphaproteobacteria</taxon>
        <taxon>Hyphomicrobiales</taxon>
        <taxon>Methylocystaceae</taxon>
        <taxon>Methylocystis</taxon>
    </lineage>
</organism>
<dbReference type="CDD" id="cd05387">
    <property type="entry name" value="BY-kinase"/>
    <property type="match status" value="1"/>
</dbReference>